<dbReference type="Proteomes" id="UP001271007">
    <property type="component" value="Unassembled WGS sequence"/>
</dbReference>
<reference evidence="1" key="1">
    <citation type="submission" date="2023-04" db="EMBL/GenBank/DDBJ databases">
        <title>Black Yeasts Isolated from many extreme environments.</title>
        <authorList>
            <person name="Coleine C."/>
            <person name="Stajich J.E."/>
            <person name="Selbmann L."/>
        </authorList>
    </citation>
    <scope>NUCLEOTIDE SEQUENCE</scope>
    <source>
        <strain evidence="1">CCFEE 5312</strain>
    </source>
</reference>
<keyword evidence="2" id="KW-1185">Reference proteome</keyword>
<accession>A0AAJ0G9N3</accession>
<sequence>MAGPALSFGVELEFLAVHDFASIDGEPDYTIVKRKIYSRMLEAGIPATGYESAGEDLSYVPTYSRWRVEHDSSLLLSPEERDHLGSGWKEELIEISSRKLHLHNDWTSEIAKLLDVLRSIEGENCRFVTNGSTGFHVHMAHANEKIPLRTAKNVLQFLTAFERQIDQIHLLERVSFVDRYNYPLSTEAIDTEARGRDATYSDIEALESYEDLCAFFKIGVPVQEGCIRVDDFEATPDWENPCTVFNCEDKKDKFGDYECHHDVVELNGHRCMVNLDNLCSKAKNSDQVVGGTIEFRAHAGTLDFMTIRSWVLLLSVLMRYSTMAPTAEFLQLLLNGLHRTFGLRKLLEALGCPEEVVNFYCTEDGSIGVLPCGDTRSLVTPATTLALFEYNDDSYDGRSSPTALASTIRDKDNADEYGILADDICPPPPQADIEPLLQHALTQILAEKGVAVAAGEASMDLARERVLAGLAEKYALECEELEDLSMLGKLSLEDGKEDQ</sequence>
<dbReference type="InterPro" id="IPR022025">
    <property type="entry name" value="Amidoligase_2"/>
</dbReference>
<dbReference type="EMBL" id="JAWDJX010000011">
    <property type="protein sequence ID" value="KAK3054599.1"/>
    <property type="molecule type" value="Genomic_DNA"/>
</dbReference>
<proteinExistence type="predicted"/>
<comment type="caution">
    <text evidence="1">The sequence shown here is derived from an EMBL/GenBank/DDBJ whole genome shotgun (WGS) entry which is preliminary data.</text>
</comment>
<evidence type="ECO:0000313" key="1">
    <source>
        <dbReference type="EMBL" id="KAK3054599.1"/>
    </source>
</evidence>
<organism evidence="1 2">
    <name type="scientific">Extremus antarcticus</name>
    <dbReference type="NCBI Taxonomy" id="702011"/>
    <lineage>
        <taxon>Eukaryota</taxon>
        <taxon>Fungi</taxon>
        <taxon>Dikarya</taxon>
        <taxon>Ascomycota</taxon>
        <taxon>Pezizomycotina</taxon>
        <taxon>Dothideomycetes</taxon>
        <taxon>Dothideomycetidae</taxon>
        <taxon>Mycosphaerellales</taxon>
        <taxon>Extremaceae</taxon>
        <taxon>Extremus</taxon>
    </lineage>
</organism>
<name>A0AAJ0G9N3_9PEZI</name>
<protein>
    <submittedName>
        <fullName evidence="1">Uncharacterized protein</fullName>
    </submittedName>
</protein>
<dbReference type="PANTHER" id="PTHR36847">
    <property type="entry name" value="AMIDOLIGASE ENZYME"/>
    <property type="match status" value="1"/>
</dbReference>
<dbReference type="Pfam" id="PF12224">
    <property type="entry name" value="Amidoligase_2"/>
    <property type="match status" value="1"/>
</dbReference>
<dbReference type="AlphaFoldDB" id="A0AAJ0G9N3"/>
<evidence type="ECO:0000313" key="2">
    <source>
        <dbReference type="Proteomes" id="UP001271007"/>
    </source>
</evidence>
<gene>
    <name evidence="1" type="ORF">LTR09_004328</name>
</gene>
<dbReference type="PANTHER" id="PTHR36847:SF1">
    <property type="entry name" value="AMIDOLIGASE ENZYME"/>
    <property type="match status" value="1"/>
</dbReference>